<keyword evidence="2" id="KW-1185">Reference proteome</keyword>
<proteinExistence type="predicted"/>
<reference evidence="2" key="1">
    <citation type="journal article" date="2022" name="Nat. Commun.">
        <title>Chromosome evolution and the genetic basis of agronomically important traits in greater yam.</title>
        <authorList>
            <person name="Bredeson J.V."/>
            <person name="Lyons J.B."/>
            <person name="Oniyinde I.O."/>
            <person name="Okereke N.R."/>
            <person name="Kolade O."/>
            <person name="Nnabue I."/>
            <person name="Nwadili C.O."/>
            <person name="Hribova E."/>
            <person name="Parker M."/>
            <person name="Nwogha J."/>
            <person name="Shu S."/>
            <person name="Carlson J."/>
            <person name="Kariba R."/>
            <person name="Muthemba S."/>
            <person name="Knop K."/>
            <person name="Barton G.J."/>
            <person name="Sherwood A.V."/>
            <person name="Lopez-Montes A."/>
            <person name="Asiedu R."/>
            <person name="Jamnadass R."/>
            <person name="Muchugi A."/>
            <person name="Goodstein D."/>
            <person name="Egesi C.N."/>
            <person name="Featherston J."/>
            <person name="Asfaw A."/>
            <person name="Simpson G.G."/>
            <person name="Dolezel J."/>
            <person name="Hendre P.S."/>
            <person name="Van Deynze A."/>
            <person name="Kumar P.L."/>
            <person name="Obidiegwu J.E."/>
            <person name="Bhattacharjee R."/>
            <person name="Rokhsar D.S."/>
        </authorList>
    </citation>
    <scope>NUCLEOTIDE SEQUENCE [LARGE SCALE GENOMIC DNA]</scope>
    <source>
        <strain evidence="2">cv. TDa95/00328</strain>
    </source>
</reference>
<gene>
    <name evidence="1" type="ORF">IHE45_09G061500</name>
</gene>
<sequence>MLSIKQDLPQHHLHMDQDHKFFSKLLSKDISSSSSSSSPSSSSPSFRVYYGVPFMWESQPGTSKYTLPTITTTLPPLTPPPSFYTNQITKITKKSFTSNLFKSMLPKLNLKKTHAFSSSSSISFSSSSISSLSSPSSLSLFSFTSSHRHSRFSSARMSFSSFGEDHEDQLNEVPLNSSSSLCFPLRSPYRRNGEDRRGCLKKSFLSTIRLRSTQAIA</sequence>
<dbReference type="EMBL" id="CM037019">
    <property type="protein sequence ID" value="KAH7672529.1"/>
    <property type="molecule type" value="Genomic_DNA"/>
</dbReference>
<dbReference type="Proteomes" id="UP000827976">
    <property type="component" value="Chromosome 9"/>
</dbReference>
<evidence type="ECO:0000313" key="1">
    <source>
        <dbReference type="EMBL" id="KAH7672529.1"/>
    </source>
</evidence>
<comment type="caution">
    <text evidence="1">The sequence shown here is derived from an EMBL/GenBank/DDBJ whole genome shotgun (WGS) entry which is preliminary data.</text>
</comment>
<accession>A0ACB7VFQ9</accession>
<name>A0ACB7VFQ9_DIOAL</name>
<evidence type="ECO:0000313" key="2">
    <source>
        <dbReference type="Proteomes" id="UP000827976"/>
    </source>
</evidence>
<protein>
    <submittedName>
        <fullName evidence="1">Uncharacterized protein</fullName>
    </submittedName>
</protein>
<organism evidence="1 2">
    <name type="scientific">Dioscorea alata</name>
    <name type="common">Purple yam</name>
    <dbReference type="NCBI Taxonomy" id="55571"/>
    <lineage>
        <taxon>Eukaryota</taxon>
        <taxon>Viridiplantae</taxon>
        <taxon>Streptophyta</taxon>
        <taxon>Embryophyta</taxon>
        <taxon>Tracheophyta</taxon>
        <taxon>Spermatophyta</taxon>
        <taxon>Magnoliopsida</taxon>
        <taxon>Liliopsida</taxon>
        <taxon>Dioscoreales</taxon>
        <taxon>Dioscoreaceae</taxon>
        <taxon>Dioscorea</taxon>
    </lineage>
</organism>